<protein>
    <submittedName>
        <fullName evidence="2">Uncharacterized protein</fullName>
    </submittedName>
</protein>
<name>A0A939HAF8_9CLOT</name>
<proteinExistence type="predicted"/>
<accession>A0A939HAF8</accession>
<evidence type="ECO:0000313" key="3">
    <source>
        <dbReference type="Proteomes" id="UP000664218"/>
    </source>
</evidence>
<comment type="caution">
    <text evidence="2">The sequence shown here is derived from an EMBL/GenBank/DDBJ whole genome shotgun (WGS) entry which is preliminary data.</text>
</comment>
<feature type="transmembrane region" description="Helical" evidence="1">
    <location>
        <begin position="34"/>
        <end position="53"/>
    </location>
</feature>
<sequence>MSQKDSFKKDADSLDETDEELALYLQKNDHYKKMILGTIIILWIINSAVSFMVSTYHGTAVGTLLFISGFYLWGWMDARKELKMRNTEFSIPKRLTIFVGVILILSLTYIFWTFIFSFL</sequence>
<feature type="transmembrane region" description="Helical" evidence="1">
    <location>
        <begin position="59"/>
        <end position="76"/>
    </location>
</feature>
<keyword evidence="1" id="KW-0472">Membrane</keyword>
<reference evidence="2" key="1">
    <citation type="submission" date="2021-03" db="EMBL/GenBank/DDBJ databases">
        <title>Proteiniclasticum marinus sp. nov., isolated from tidal flat sediment.</title>
        <authorList>
            <person name="Namirimu T."/>
            <person name="Yang J.-A."/>
            <person name="Yang S.-H."/>
            <person name="Kim Y.-J."/>
            <person name="Kwon K.K."/>
        </authorList>
    </citation>
    <scope>NUCLEOTIDE SEQUENCE</scope>
    <source>
        <strain evidence="2">SCR006</strain>
    </source>
</reference>
<keyword evidence="1" id="KW-0812">Transmembrane</keyword>
<dbReference type="Proteomes" id="UP000664218">
    <property type="component" value="Unassembled WGS sequence"/>
</dbReference>
<evidence type="ECO:0000313" key="2">
    <source>
        <dbReference type="EMBL" id="MBO1265534.1"/>
    </source>
</evidence>
<dbReference type="RefSeq" id="WP_207600059.1">
    <property type="nucleotide sequence ID" value="NZ_JAFNJU010000008.1"/>
</dbReference>
<evidence type="ECO:0000256" key="1">
    <source>
        <dbReference type="SAM" id="Phobius"/>
    </source>
</evidence>
<organism evidence="2 3">
    <name type="scientific">Proteiniclasticum aestuarii</name>
    <dbReference type="NCBI Taxonomy" id="2817862"/>
    <lineage>
        <taxon>Bacteria</taxon>
        <taxon>Bacillati</taxon>
        <taxon>Bacillota</taxon>
        <taxon>Clostridia</taxon>
        <taxon>Eubacteriales</taxon>
        <taxon>Clostridiaceae</taxon>
        <taxon>Proteiniclasticum</taxon>
    </lineage>
</organism>
<dbReference type="EMBL" id="JAFNJU010000008">
    <property type="protein sequence ID" value="MBO1265534.1"/>
    <property type="molecule type" value="Genomic_DNA"/>
</dbReference>
<gene>
    <name evidence="2" type="ORF">J3A84_10865</name>
</gene>
<keyword evidence="1" id="KW-1133">Transmembrane helix</keyword>
<dbReference type="AlphaFoldDB" id="A0A939HAF8"/>
<keyword evidence="3" id="KW-1185">Reference proteome</keyword>
<feature type="transmembrane region" description="Helical" evidence="1">
    <location>
        <begin position="97"/>
        <end position="118"/>
    </location>
</feature>